<comment type="caution">
    <text evidence="3">The sequence shown here is derived from an EMBL/GenBank/DDBJ whole genome shotgun (WGS) entry which is preliminary data.</text>
</comment>
<protein>
    <submittedName>
        <fullName evidence="3">Uncharacterized protein</fullName>
    </submittedName>
</protein>
<reference evidence="3" key="2">
    <citation type="submission" date="2020-11" db="EMBL/GenBank/DDBJ databases">
        <authorList>
            <person name="McCartney M.A."/>
            <person name="Auch B."/>
            <person name="Kono T."/>
            <person name="Mallez S."/>
            <person name="Becker A."/>
            <person name="Gohl D.M."/>
            <person name="Silverstein K.A.T."/>
            <person name="Koren S."/>
            <person name="Bechman K.B."/>
            <person name="Herman A."/>
            <person name="Abrahante J.E."/>
            <person name="Garbe J."/>
        </authorList>
    </citation>
    <scope>NUCLEOTIDE SEQUENCE</scope>
    <source>
        <strain evidence="3">Duluth1</strain>
        <tissue evidence="3">Whole animal</tissue>
    </source>
</reference>
<evidence type="ECO:0000313" key="4">
    <source>
        <dbReference type="Proteomes" id="UP000828390"/>
    </source>
</evidence>
<accession>A0A9D4HJE7</accession>
<evidence type="ECO:0000313" key="3">
    <source>
        <dbReference type="EMBL" id="KAH3719719.1"/>
    </source>
</evidence>
<sequence>MLTWVFISYLAIQSGHSDPDRDSVLRYDGEVDQGHGVTLEDFYDPKVVEMEVQQGDSKDIKEEDNSDDGEAEDFNHRYKESNKNNKVEQLGKWANHRGNAEEMNKNMHTDIEADDRNTDEDEAVDEEEEQDHDDDNNEEEDNDDDNEVKQDDDEEDDKAAKYIPEDLRVKQQLSPVEDDGEEEEHNEEDLDGNEVHDDHEHAHDEPEHMPERNAMRDVYGANGKANILFKNLDDGHDGSDADYDIDANQRNESNANMTKASDKKDEEYNHTRYKIIMPHEDNDKKNETN</sequence>
<proteinExistence type="predicted"/>
<gene>
    <name evidence="3" type="ORF">DPMN_062586</name>
</gene>
<keyword evidence="2" id="KW-0732">Signal</keyword>
<feature type="compositionally biased region" description="Basic and acidic residues" evidence="1">
    <location>
        <begin position="73"/>
        <end position="86"/>
    </location>
</feature>
<dbReference type="Proteomes" id="UP000828390">
    <property type="component" value="Unassembled WGS sequence"/>
</dbReference>
<feature type="compositionally biased region" description="Acidic residues" evidence="1">
    <location>
        <begin position="117"/>
        <end position="157"/>
    </location>
</feature>
<feature type="compositionally biased region" description="Basic and acidic residues" evidence="1">
    <location>
        <begin position="277"/>
        <end position="289"/>
    </location>
</feature>
<evidence type="ECO:0000256" key="1">
    <source>
        <dbReference type="SAM" id="MobiDB-lite"/>
    </source>
</evidence>
<feature type="region of interest" description="Disordered" evidence="1">
    <location>
        <begin position="51"/>
        <end position="212"/>
    </location>
</feature>
<feature type="region of interest" description="Disordered" evidence="1">
    <location>
        <begin position="230"/>
        <end position="289"/>
    </location>
</feature>
<feature type="compositionally biased region" description="Acidic residues" evidence="1">
    <location>
        <begin position="176"/>
        <end position="192"/>
    </location>
</feature>
<feature type="chain" id="PRO_5039681390" evidence="2">
    <location>
        <begin position="18"/>
        <end position="289"/>
    </location>
</feature>
<organism evidence="3 4">
    <name type="scientific">Dreissena polymorpha</name>
    <name type="common">Zebra mussel</name>
    <name type="synonym">Mytilus polymorpha</name>
    <dbReference type="NCBI Taxonomy" id="45954"/>
    <lineage>
        <taxon>Eukaryota</taxon>
        <taxon>Metazoa</taxon>
        <taxon>Spiralia</taxon>
        <taxon>Lophotrochozoa</taxon>
        <taxon>Mollusca</taxon>
        <taxon>Bivalvia</taxon>
        <taxon>Autobranchia</taxon>
        <taxon>Heteroconchia</taxon>
        <taxon>Euheterodonta</taxon>
        <taxon>Imparidentia</taxon>
        <taxon>Neoheterodontei</taxon>
        <taxon>Myida</taxon>
        <taxon>Dreissenoidea</taxon>
        <taxon>Dreissenidae</taxon>
        <taxon>Dreissena</taxon>
    </lineage>
</organism>
<evidence type="ECO:0000256" key="2">
    <source>
        <dbReference type="SAM" id="SignalP"/>
    </source>
</evidence>
<reference evidence="3" key="1">
    <citation type="journal article" date="2019" name="bioRxiv">
        <title>The Genome of the Zebra Mussel, Dreissena polymorpha: A Resource for Invasive Species Research.</title>
        <authorList>
            <person name="McCartney M.A."/>
            <person name="Auch B."/>
            <person name="Kono T."/>
            <person name="Mallez S."/>
            <person name="Zhang Y."/>
            <person name="Obille A."/>
            <person name="Becker A."/>
            <person name="Abrahante J.E."/>
            <person name="Garbe J."/>
            <person name="Badalamenti J.P."/>
            <person name="Herman A."/>
            <person name="Mangelson H."/>
            <person name="Liachko I."/>
            <person name="Sullivan S."/>
            <person name="Sone E.D."/>
            <person name="Koren S."/>
            <person name="Silverstein K.A.T."/>
            <person name="Beckman K.B."/>
            <person name="Gohl D.M."/>
        </authorList>
    </citation>
    <scope>NUCLEOTIDE SEQUENCE</scope>
    <source>
        <strain evidence="3">Duluth1</strain>
        <tissue evidence="3">Whole animal</tissue>
    </source>
</reference>
<feature type="compositionally biased region" description="Basic and acidic residues" evidence="1">
    <location>
        <begin position="260"/>
        <end position="270"/>
    </location>
</feature>
<name>A0A9D4HJE7_DREPO</name>
<feature type="compositionally biased region" description="Basic and acidic residues" evidence="1">
    <location>
        <begin position="193"/>
        <end position="212"/>
    </location>
</feature>
<feature type="compositionally biased region" description="Basic and acidic residues" evidence="1">
    <location>
        <begin position="98"/>
        <end position="116"/>
    </location>
</feature>
<feature type="compositionally biased region" description="Basic and acidic residues" evidence="1">
    <location>
        <begin position="158"/>
        <end position="169"/>
    </location>
</feature>
<keyword evidence="4" id="KW-1185">Reference proteome</keyword>
<dbReference type="EMBL" id="JAIWYP010000013">
    <property type="protein sequence ID" value="KAH3719719.1"/>
    <property type="molecule type" value="Genomic_DNA"/>
</dbReference>
<dbReference type="AlphaFoldDB" id="A0A9D4HJE7"/>
<feature type="signal peptide" evidence="2">
    <location>
        <begin position="1"/>
        <end position="17"/>
    </location>
</feature>
<feature type="compositionally biased region" description="Polar residues" evidence="1">
    <location>
        <begin position="248"/>
        <end position="259"/>
    </location>
</feature>